<dbReference type="Proteomes" id="UP001597058">
    <property type="component" value="Unassembled WGS sequence"/>
</dbReference>
<dbReference type="Gene3D" id="3.30.429.10">
    <property type="entry name" value="Macrophage Migration Inhibitory Factor"/>
    <property type="match status" value="1"/>
</dbReference>
<proteinExistence type="predicted"/>
<gene>
    <name evidence="2" type="ORF">ACFQ5X_35390</name>
</gene>
<comment type="caution">
    <text evidence="2">The sequence shown here is derived from an EMBL/GenBank/DDBJ whole genome shotgun (WGS) entry which is preliminary data.</text>
</comment>
<evidence type="ECO:0000313" key="2">
    <source>
        <dbReference type="EMBL" id="MFD1311093.1"/>
    </source>
</evidence>
<evidence type="ECO:0000256" key="1">
    <source>
        <dbReference type="SAM" id="MobiDB-lite"/>
    </source>
</evidence>
<dbReference type="RefSeq" id="WP_329525110.1">
    <property type="nucleotide sequence ID" value="NZ_JBHSKH010000019.1"/>
</dbReference>
<name>A0ABW3XNJ1_9ACTN</name>
<accession>A0ABW3XNJ1</accession>
<evidence type="ECO:0000313" key="3">
    <source>
        <dbReference type="Proteomes" id="UP001597058"/>
    </source>
</evidence>
<dbReference type="SUPFAM" id="SSF55331">
    <property type="entry name" value="Tautomerase/MIF"/>
    <property type="match status" value="1"/>
</dbReference>
<dbReference type="EMBL" id="JBHTMM010000067">
    <property type="protein sequence ID" value="MFD1311093.1"/>
    <property type="molecule type" value="Genomic_DNA"/>
</dbReference>
<dbReference type="InterPro" id="IPR014347">
    <property type="entry name" value="Tautomerase/MIF_sf"/>
</dbReference>
<reference evidence="3" key="1">
    <citation type="journal article" date="2019" name="Int. J. Syst. Evol. Microbiol.">
        <title>The Global Catalogue of Microorganisms (GCM) 10K type strain sequencing project: providing services to taxonomists for standard genome sequencing and annotation.</title>
        <authorList>
            <consortium name="The Broad Institute Genomics Platform"/>
            <consortium name="The Broad Institute Genome Sequencing Center for Infectious Disease"/>
            <person name="Wu L."/>
            <person name="Ma J."/>
        </authorList>
    </citation>
    <scope>NUCLEOTIDE SEQUENCE [LARGE SCALE GENOMIC DNA]</scope>
    <source>
        <strain evidence="3">CGMCC 4.7020</strain>
    </source>
</reference>
<sequence>MADNKWNRVGVPAAGGSAGRPVDQPARADTASPDQVMDAHGSAGLLRSAAFSGSGLAVDQRLEGPTHMVFVRVHAMKGHLSAAQKEELGAKLVQAVADVEDLVNNQTHKETSWVQFYEFEPENWYAPGNVAGADPNSRVQLDVIAPQKLLPTPEDTRAMLIKSAEAVRSVFGSGPLPAHGPWVHVYTIPNDQWGQDGRVPDWEGFRALLRAGSPEKADEALAQIYGPGRHTAATWRAS</sequence>
<protein>
    <submittedName>
        <fullName evidence="2">4-oxalocrotonate tautomerase family protein</fullName>
    </submittedName>
</protein>
<keyword evidence="3" id="KW-1185">Reference proteome</keyword>
<organism evidence="2 3">
    <name type="scientific">Streptomyces kaempferi</name>
    <dbReference type="NCBI Taxonomy" id="333725"/>
    <lineage>
        <taxon>Bacteria</taxon>
        <taxon>Bacillati</taxon>
        <taxon>Actinomycetota</taxon>
        <taxon>Actinomycetes</taxon>
        <taxon>Kitasatosporales</taxon>
        <taxon>Streptomycetaceae</taxon>
        <taxon>Streptomyces</taxon>
    </lineage>
</organism>
<feature type="region of interest" description="Disordered" evidence="1">
    <location>
        <begin position="1"/>
        <end position="37"/>
    </location>
</feature>